<organism evidence="1 2">
    <name type="scientific">Zizania palustris</name>
    <name type="common">Northern wild rice</name>
    <dbReference type="NCBI Taxonomy" id="103762"/>
    <lineage>
        <taxon>Eukaryota</taxon>
        <taxon>Viridiplantae</taxon>
        <taxon>Streptophyta</taxon>
        <taxon>Embryophyta</taxon>
        <taxon>Tracheophyta</taxon>
        <taxon>Spermatophyta</taxon>
        <taxon>Magnoliopsida</taxon>
        <taxon>Liliopsida</taxon>
        <taxon>Poales</taxon>
        <taxon>Poaceae</taxon>
        <taxon>BOP clade</taxon>
        <taxon>Oryzoideae</taxon>
        <taxon>Oryzeae</taxon>
        <taxon>Zizaniinae</taxon>
        <taxon>Zizania</taxon>
    </lineage>
</organism>
<dbReference type="AlphaFoldDB" id="A0A8J5RXQ2"/>
<accession>A0A8J5RXQ2</accession>
<protein>
    <submittedName>
        <fullName evidence="1">Uncharacterized protein</fullName>
    </submittedName>
</protein>
<dbReference type="Proteomes" id="UP000729402">
    <property type="component" value="Unassembled WGS sequence"/>
</dbReference>
<gene>
    <name evidence="1" type="ORF">GUJ93_ZPchr0008g13486</name>
</gene>
<name>A0A8J5RXQ2_ZIZPA</name>
<evidence type="ECO:0000313" key="2">
    <source>
        <dbReference type="Proteomes" id="UP000729402"/>
    </source>
</evidence>
<comment type="caution">
    <text evidence="1">The sequence shown here is derived from an EMBL/GenBank/DDBJ whole genome shotgun (WGS) entry which is preliminary data.</text>
</comment>
<proteinExistence type="predicted"/>
<keyword evidence="2" id="KW-1185">Reference proteome</keyword>
<reference evidence="1" key="2">
    <citation type="submission" date="2021-02" db="EMBL/GenBank/DDBJ databases">
        <authorList>
            <person name="Kimball J.A."/>
            <person name="Haas M.W."/>
            <person name="Macchietto M."/>
            <person name="Kono T."/>
            <person name="Duquette J."/>
            <person name="Shao M."/>
        </authorList>
    </citation>
    <scope>NUCLEOTIDE SEQUENCE</scope>
    <source>
        <tissue evidence="1">Fresh leaf tissue</tissue>
    </source>
</reference>
<evidence type="ECO:0000313" key="1">
    <source>
        <dbReference type="EMBL" id="KAG8047031.1"/>
    </source>
</evidence>
<sequence length="146" mass="15895">MPDKLSAAVKLVKPRLPDVQNRIIISLLQLRAQVRVRGLHQRRAVQEHQGHGDHCSLQAGGGAAPRRRAVLQDVDLRYKGQGVTSSKCENVKAKYCGYRNRPPLMTTTNGAQPAVRPERAVGSGAPIAINTLLAVSSEASDVWWVS</sequence>
<reference evidence="1" key="1">
    <citation type="journal article" date="2021" name="bioRxiv">
        <title>Whole Genome Assembly and Annotation of Northern Wild Rice, Zizania palustris L., Supports a Whole Genome Duplication in the Zizania Genus.</title>
        <authorList>
            <person name="Haas M."/>
            <person name="Kono T."/>
            <person name="Macchietto M."/>
            <person name="Millas R."/>
            <person name="McGilp L."/>
            <person name="Shao M."/>
            <person name="Duquette J."/>
            <person name="Hirsch C.N."/>
            <person name="Kimball J."/>
        </authorList>
    </citation>
    <scope>NUCLEOTIDE SEQUENCE</scope>
    <source>
        <tissue evidence="1">Fresh leaf tissue</tissue>
    </source>
</reference>
<dbReference type="EMBL" id="JAAALK010000290">
    <property type="protein sequence ID" value="KAG8047031.1"/>
    <property type="molecule type" value="Genomic_DNA"/>
</dbReference>